<evidence type="ECO:0000256" key="3">
    <source>
        <dbReference type="ARBA" id="ARBA00022679"/>
    </source>
</evidence>
<organism evidence="4 5">
    <name type="scientific">Georgenia halotolerans</name>
    <dbReference type="NCBI Taxonomy" id="3028317"/>
    <lineage>
        <taxon>Bacteria</taxon>
        <taxon>Bacillati</taxon>
        <taxon>Actinomycetota</taxon>
        <taxon>Actinomycetes</taxon>
        <taxon>Micrococcales</taxon>
        <taxon>Bogoriellaceae</taxon>
        <taxon>Georgenia</taxon>
    </lineage>
</organism>
<dbReference type="GO" id="GO:0016787">
    <property type="term" value="F:hydrolase activity"/>
    <property type="evidence" value="ECO:0007669"/>
    <property type="project" value="UniProtKB-KW"/>
</dbReference>
<evidence type="ECO:0000256" key="2">
    <source>
        <dbReference type="ARBA" id="ARBA00022676"/>
    </source>
</evidence>
<dbReference type="PANTHER" id="PTHR38784">
    <property type="entry name" value="SUCROSE PHOSPHORYLASE"/>
    <property type="match status" value="1"/>
</dbReference>
<keyword evidence="3" id="KW-0808">Transferase</keyword>
<dbReference type="InterPro" id="IPR045857">
    <property type="entry name" value="O16G_dom_2"/>
</dbReference>
<dbReference type="InterPro" id="IPR017853">
    <property type="entry name" value="GH"/>
</dbReference>
<keyword evidence="2" id="KW-0328">Glycosyltransferase</keyword>
<dbReference type="SUPFAM" id="SSF51445">
    <property type="entry name" value="(Trans)glycosidases"/>
    <property type="match status" value="1"/>
</dbReference>
<feature type="non-terminal residue" evidence="4">
    <location>
        <position position="170"/>
    </location>
</feature>
<evidence type="ECO:0000313" key="5">
    <source>
        <dbReference type="Proteomes" id="UP001165561"/>
    </source>
</evidence>
<dbReference type="Gene3D" id="3.90.400.10">
    <property type="entry name" value="Oligo-1,6-glucosidase, Domain 2"/>
    <property type="match status" value="1"/>
</dbReference>
<dbReference type="PANTHER" id="PTHR38784:SF1">
    <property type="entry name" value="SUCROSE PHOSPHORYLASE"/>
    <property type="match status" value="1"/>
</dbReference>
<protein>
    <submittedName>
        <fullName evidence="4">Alpha-amylase family glycosyl hydrolase</fullName>
    </submittedName>
</protein>
<comment type="caution">
    <text evidence="4">The sequence shown here is derived from an EMBL/GenBank/DDBJ whole genome shotgun (WGS) entry which is preliminary data.</text>
</comment>
<dbReference type="EMBL" id="JARACI010000465">
    <property type="protein sequence ID" value="MDD9205395.1"/>
    <property type="molecule type" value="Genomic_DNA"/>
</dbReference>
<evidence type="ECO:0000256" key="1">
    <source>
        <dbReference type="ARBA" id="ARBA00008452"/>
    </source>
</evidence>
<comment type="similarity">
    <text evidence="1">Belongs to the glycosyl hydrolase 13 family. Sucrose phosphorylase subfamily.</text>
</comment>
<sequence length="170" mass="18921">MSRRRGVHLLAYADRFGGSLAGLRELLGENPLRVFRGVHILPFFVPFDGADAGFDPVDHTRVDPRLGSWTDVTALAEDGVDVTADLIVNHVSAHSPEFQDWLRHGDRSAYDGMFLTFDTVFPGGGTEHAITAFYRPRAGLPFTPYQLADGSRRLVWTTFLPSQVDLDVRH</sequence>
<gene>
    <name evidence="4" type="ORF">PU560_02800</name>
</gene>
<proteinExistence type="inferred from homology"/>
<accession>A0ABT5TTL4</accession>
<name>A0ABT5TTL4_9MICO</name>
<dbReference type="Proteomes" id="UP001165561">
    <property type="component" value="Unassembled WGS sequence"/>
</dbReference>
<reference evidence="4" key="1">
    <citation type="submission" date="2023-02" db="EMBL/GenBank/DDBJ databases">
        <title>Georgenia sp.10Sc9-8, isolated from a soil sample collected from the Taklamakan desert.</title>
        <authorList>
            <person name="Liu S."/>
        </authorList>
    </citation>
    <scope>NUCLEOTIDE SEQUENCE</scope>
    <source>
        <strain evidence="4">10Sc9-8</strain>
    </source>
</reference>
<keyword evidence="5" id="KW-1185">Reference proteome</keyword>
<keyword evidence="4" id="KW-0378">Hydrolase</keyword>
<evidence type="ECO:0000313" key="4">
    <source>
        <dbReference type="EMBL" id="MDD9205395.1"/>
    </source>
</evidence>